<feature type="transmembrane region" description="Helical" evidence="9">
    <location>
        <begin position="792"/>
        <end position="811"/>
    </location>
</feature>
<dbReference type="GO" id="GO:0006874">
    <property type="term" value="P:intracellular calcium ion homeostasis"/>
    <property type="evidence" value="ECO:0007669"/>
    <property type="project" value="TreeGrafter"/>
</dbReference>
<feature type="transmembrane region" description="Helical" evidence="9">
    <location>
        <begin position="558"/>
        <end position="576"/>
    </location>
</feature>
<sequence length="837" mass="91763">MSHPTSGTIHFQDDPHPGSDGTATSLSSTVTDSVPLVPRRPDPASFRDYLVPPALPDTSALLSNSESSSNHNQRHDGAFAHRRPSVATSGRGDGISTSIFSSPSAARSRRRNQQQASAECGELRPQRSLVMNSRLRRHRYPSPPPPSVPLPPPPPTPLASKQLPSTLSESTERIQNMTLEQFLPTRRGATYRKAIQKRRNRDRVQGAGSGTPGSGSELATAELDTSGLLHYLDGEEQEGASGNERDHGDAQSARSTPGLQVQSGSTSAVVDTGPPSPPLLYGSKVRRGFRNKRPRSKVDALELKATVLKLPTDLADIDIDEHDHDHGHDHDEDTTHHEPHPHPHEAITDFLHGYRPDRNLFPYRNTRDNWKAARTFVRRFFLVFLIIPAWIIPNVLMAQMEHELELKYELAGETMPDTSPHSTMNNVFGGKVAAGKEGLEEAEENLMLSKWVNVVVFVLNMLAMMHLGKAAGACLEELVPKLGMSIVSVFDAMTSSSVELAVAAFALMRGHVRVVQAACLGAILNNLLLMLGIALSVGGFYHHRQEIQADTSQTGMNILMIACISYVIPVALAATFKDLRTTAVLQQEPSLALNETAMSIVQEEIRLVVDRDILTISKIMAVLMLILYGCCLLFQYRSRTFMVTPEAKHQGSHTVHKRHVHYWFAGFGYSVMLTAQIYSANLLVHSVESLGKQFRLNDSFVGFVLLPIVLISDLQEEVIAIRESRANRMDRSIALMIGSCMQISLLVTPLLVILGWIIDVPMTFRFTVLEAVIFAGSVLIVNFLLQDNETHWLEGCMLLAAFLMCAIAFYYDTAPFEAEAGAEGIPGSGGGGGGGEH</sequence>
<gene>
    <name evidence="11" type="ORF">EMPS_02851</name>
</gene>
<dbReference type="Pfam" id="PF01699">
    <property type="entry name" value="Na_Ca_ex"/>
    <property type="match status" value="2"/>
</dbReference>
<dbReference type="AlphaFoldDB" id="A0A9P3H692"/>
<dbReference type="PANTHER" id="PTHR31503:SF22">
    <property type="entry name" value="VACUOLAR CALCIUM ION TRANSPORTER"/>
    <property type="match status" value="1"/>
</dbReference>
<feature type="domain" description="Sodium/calcium exchanger membrane region" evidence="10">
    <location>
        <begin position="454"/>
        <end position="636"/>
    </location>
</feature>
<dbReference type="GO" id="GO:0015369">
    <property type="term" value="F:calcium:proton antiporter activity"/>
    <property type="evidence" value="ECO:0007669"/>
    <property type="project" value="TreeGrafter"/>
</dbReference>
<dbReference type="InterPro" id="IPR004713">
    <property type="entry name" value="CaH_exchang"/>
</dbReference>
<feature type="region of interest" description="Disordered" evidence="8">
    <location>
        <begin position="321"/>
        <end position="343"/>
    </location>
</feature>
<feature type="compositionally biased region" description="Polar residues" evidence="8">
    <location>
        <begin position="252"/>
        <end position="269"/>
    </location>
</feature>
<feature type="transmembrane region" description="Helical" evidence="9">
    <location>
        <begin position="482"/>
        <end position="508"/>
    </location>
</feature>
<evidence type="ECO:0000256" key="2">
    <source>
        <dbReference type="ARBA" id="ARBA00008170"/>
    </source>
</evidence>
<evidence type="ECO:0000313" key="12">
    <source>
        <dbReference type="Proteomes" id="UP000827284"/>
    </source>
</evidence>
<organism evidence="11 12">
    <name type="scientific">Entomortierella parvispora</name>
    <dbReference type="NCBI Taxonomy" id="205924"/>
    <lineage>
        <taxon>Eukaryota</taxon>
        <taxon>Fungi</taxon>
        <taxon>Fungi incertae sedis</taxon>
        <taxon>Mucoromycota</taxon>
        <taxon>Mortierellomycotina</taxon>
        <taxon>Mortierellomycetes</taxon>
        <taxon>Mortierellales</taxon>
        <taxon>Mortierellaceae</taxon>
        <taxon>Entomortierella</taxon>
    </lineage>
</organism>
<keyword evidence="4 9" id="KW-0812">Transmembrane</keyword>
<comment type="caution">
    <text evidence="11">The sequence shown here is derived from an EMBL/GenBank/DDBJ whole genome shotgun (WGS) entry which is preliminary data.</text>
</comment>
<keyword evidence="7 9" id="KW-0472">Membrane</keyword>
<dbReference type="PANTHER" id="PTHR31503">
    <property type="entry name" value="VACUOLAR CALCIUM ION TRANSPORTER"/>
    <property type="match status" value="1"/>
</dbReference>
<evidence type="ECO:0000256" key="3">
    <source>
        <dbReference type="ARBA" id="ARBA00022448"/>
    </source>
</evidence>
<proteinExistence type="inferred from homology"/>
<evidence type="ECO:0000256" key="8">
    <source>
        <dbReference type="SAM" id="MobiDB-lite"/>
    </source>
</evidence>
<feature type="region of interest" description="Disordered" evidence="8">
    <location>
        <begin position="1"/>
        <end position="170"/>
    </location>
</feature>
<feature type="transmembrane region" description="Helical" evidence="9">
    <location>
        <begin position="733"/>
        <end position="758"/>
    </location>
</feature>
<comment type="similarity">
    <text evidence="2">Belongs to the Ca(2+):cation antiporter (CaCA) (TC 2.A.19) family.</text>
</comment>
<feature type="transmembrane region" description="Helical" evidence="9">
    <location>
        <begin position="514"/>
        <end position="537"/>
    </location>
</feature>
<name>A0A9P3H692_9FUNG</name>
<dbReference type="InterPro" id="IPR004837">
    <property type="entry name" value="NaCa_Exmemb"/>
</dbReference>
<feature type="transmembrane region" description="Helical" evidence="9">
    <location>
        <begin position="380"/>
        <end position="400"/>
    </location>
</feature>
<feature type="transmembrane region" description="Helical" evidence="9">
    <location>
        <begin position="700"/>
        <end position="721"/>
    </location>
</feature>
<dbReference type="GO" id="GO:0005774">
    <property type="term" value="C:vacuolar membrane"/>
    <property type="evidence" value="ECO:0007669"/>
    <property type="project" value="UniProtKB-ARBA"/>
</dbReference>
<keyword evidence="12" id="KW-1185">Reference proteome</keyword>
<evidence type="ECO:0000256" key="7">
    <source>
        <dbReference type="ARBA" id="ARBA00023136"/>
    </source>
</evidence>
<evidence type="ECO:0000256" key="1">
    <source>
        <dbReference type="ARBA" id="ARBA00004127"/>
    </source>
</evidence>
<accession>A0A9P3H692</accession>
<feature type="domain" description="Sodium/calcium exchanger membrane region" evidence="10">
    <location>
        <begin position="672"/>
        <end position="810"/>
    </location>
</feature>
<feature type="compositionally biased region" description="Polar residues" evidence="8">
    <location>
        <begin position="21"/>
        <end position="32"/>
    </location>
</feature>
<dbReference type="InterPro" id="IPR044880">
    <property type="entry name" value="NCX_ion-bd_dom_sf"/>
</dbReference>
<protein>
    <submittedName>
        <fullName evidence="11">Ca2+:H+ antiporter</fullName>
    </submittedName>
</protein>
<feature type="region of interest" description="Disordered" evidence="8">
    <location>
        <begin position="195"/>
        <end position="218"/>
    </location>
</feature>
<keyword evidence="5 9" id="KW-1133">Transmembrane helix</keyword>
<reference evidence="11" key="2">
    <citation type="journal article" date="2022" name="Microbiol. Resour. Announc.">
        <title>Whole-Genome Sequence of Entomortierella parvispora E1425, a Mucoromycotan Fungus Associated with Burkholderiaceae-Related Endosymbiotic Bacteria.</title>
        <authorList>
            <person name="Herlambang A."/>
            <person name="Guo Y."/>
            <person name="Takashima Y."/>
            <person name="Narisawa K."/>
            <person name="Ohta H."/>
            <person name="Nishizawa T."/>
        </authorList>
    </citation>
    <scope>NUCLEOTIDE SEQUENCE</scope>
    <source>
        <strain evidence="11">E1425</strain>
    </source>
</reference>
<evidence type="ECO:0000259" key="10">
    <source>
        <dbReference type="Pfam" id="PF01699"/>
    </source>
</evidence>
<reference evidence="11" key="1">
    <citation type="submission" date="2021-11" db="EMBL/GenBank/DDBJ databases">
        <authorList>
            <person name="Herlambang A."/>
            <person name="Guo Y."/>
            <person name="Takashima Y."/>
            <person name="Nishizawa T."/>
        </authorList>
    </citation>
    <scope>NUCLEOTIDE SEQUENCE</scope>
    <source>
        <strain evidence="11">E1425</strain>
    </source>
</reference>
<keyword evidence="3" id="KW-0813">Transport</keyword>
<evidence type="ECO:0000256" key="6">
    <source>
        <dbReference type="ARBA" id="ARBA00023065"/>
    </source>
</evidence>
<feature type="transmembrane region" description="Helical" evidence="9">
    <location>
        <begin position="613"/>
        <end position="634"/>
    </location>
</feature>
<feature type="compositionally biased region" description="Low complexity" evidence="8">
    <location>
        <begin position="59"/>
        <end position="70"/>
    </location>
</feature>
<evidence type="ECO:0000313" key="11">
    <source>
        <dbReference type="EMBL" id="GJJ70502.1"/>
    </source>
</evidence>
<dbReference type="Proteomes" id="UP000827284">
    <property type="component" value="Unassembled WGS sequence"/>
</dbReference>
<dbReference type="Gene3D" id="1.20.1420.30">
    <property type="entry name" value="NCX, central ion-binding region"/>
    <property type="match status" value="1"/>
</dbReference>
<evidence type="ECO:0000256" key="4">
    <source>
        <dbReference type="ARBA" id="ARBA00022692"/>
    </source>
</evidence>
<comment type="subcellular location">
    <subcellularLocation>
        <location evidence="1">Endomembrane system</location>
        <topology evidence="1">Multi-pass membrane protein</topology>
    </subcellularLocation>
</comment>
<feature type="region of interest" description="Disordered" evidence="8">
    <location>
        <begin position="238"/>
        <end position="283"/>
    </location>
</feature>
<evidence type="ECO:0000256" key="9">
    <source>
        <dbReference type="SAM" id="Phobius"/>
    </source>
</evidence>
<dbReference type="GO" id="GO:0012505">
    <property type="term" value="C:endomembrane system"/>
    <property type="evidence" value="ECO:0007669"/>
    <property type="project" value="UniProtKB-SubCell"/>
</dbReference>
<feature type="transmembrane region" description="Helical" evidence="9">
    <location>
        <begin position="764"/>
        <end position="785"/>
    </location>
</feature>
<feature type="compositionally biased region" description="Pro residues" evidence="8">
    <location>
        <begin position="141"/>
        <end position="157"/>
    </location>
</feature>
<dbReference type="EMBL" id="BQFW01000004">
    <property type="protein sequence ID" value="GJJ70502.1"/>
    <property type="molecule type" value="Genomic_DNA"/>
</dbReference>
<feature type="transmembrane region" description="Helical" evidence="9">
    <location>
        <begin position="660"/>
        <end position="680"/>
    </location>
</feature>
<feature type="transmembrane region" description="Helical" evidence="9">
    <location>
        <begin position="451"/>
        <end position="470"/>
    </location>
</feature>
<keyword evidence="6" id="KW-0406">Ion transport</keyword>
<evidence type="ECO:0000256" key="5">
    <source>
        <dbReference type="ARBA" id="ARBA00022989"/>
    </source>
</evidence>
<dbReference type="OrthoDB" id="1699231at2759"/>